<sequence length="384" mass="41499">MAKLKIAIAGGGVGGMTTAIALQARGHTVEIFEQAQAYGRVGADVNLTPNAVHALDGLGRGVGAELRKTAARPDYRISRMWDDGRETSRLPMSTAAEEKYGAPQLTIHRADMLGAVEQALEPGTIRFATGVTGFVEDGSKVRLTFADGSKSDPADVVIGADGIHSVLRTQMFGPDAPRFTGLVSWRAVVPRSAVEGLDNLDSFTKWWGPEAERQIVTFPLTRGEEIFIFATTPESNWEEEGWTLPGDIAELRAAYADFHPDARALLDAVTEVTRSALHVREPMARWSAGRVTILGDGAHPMVPFMAQGACMAIEDAVLLARALDERSDDVPSALRLYEDSRRDRTAAVQRGSLANDWLKQGGNADWVYGYNAWETPLGEPAPTA</sequence>
<dbReference type="Proteomes" id="UP001144205">
    <property type="component" value="Unassembled WGS sequence"/>
</dbReference>
<protein>
    <submittedName>
        <fullName evidence="7">Monooxygenase</fullName>
    </submittedName>
</protein>
<reference evidence="7" key="1">
    <citation type="journal article" date="2023" name="Int. J. Syst. Evol. Microbiol.">
        <title>Sinisalibacter aestuarii sp. nov., isolated from estuarine sediment of the Arakawa River.</title>
        <authorList>
            <person name="Arafat S.T."/>
            <person name="Hirano S."/>
            <person name="Sato A."/>
            <person name="Takeuchi K."/>
            <person name="Yasuda T."/>
            <person name="Terahara T."/>
            <person name="Hamada M."/>
            <person name="Kobayashi T."/>
        </authorList>
    </citation>
    <scope>NUCLEOTIDE SEQUENCE</scope>
    <source>
        <strain evidence="7">B-399</strain>
    </source>
</reference>
<dbReference type="InterPro" id="IPR050493">
    <property type="entry name" value="FAD-dep_Monooxygenase_BioMet"/>
</dbReference>
<accession>A0ABQ5LWP6</accession>
<dbReference type="Gene3D" id="3.50.50.60">
    <property type="entry name" value="FAD/NAD(P)-binding domain"/>
    <property type="match status" value="1"/>
</dbReference>
<evidence type="ECO:0000256" key="1">
    <source>
        <dbReference type="ARBA" id="ARBA00001974"/>
    </source>
</evidence>
<keyword evidence="8" id="KW-1185">Reference proteome</keyword>
<evidence type="ECO:0000256" key="2">
    <source>
        <dbReference type="ARBA" id="ARBA00022630"/>
    </source>
</evidence>
<keyword evidence="4" id="KW-0560">Oxidoreductase</keyword>
<dbReference type="PANTHER" id="PTHR13789">
    <property type="entry name" value="MONOOXYGENASE"/>
    <property type="match status" value="1"/>
</dbReference>
<organism evidence="7 8">
    <name type="scientific">Sinisalibacter aestuarii</name>
    <dbReference type="NCBI Taxonomy" id="2949426"/>
    <lineage>
        <taxon>Bacteria</taxon>
        <taxon>Pseudomonadati</taxon>
        <taxon>Pseudomonadota</taxon>
        <taxon>Alphaproteobacteria</taxon>
        <taxon>Rhodobacterales</taxon>
        <taxon>Roseobacteraceae</taxon>
        <taxon>Sinisalibacter</taxon>
    </lineage>
</organism>
<dbReference type="RefSeq" id="WP_281843424.1">
    <property type="nucleotide sequence ID" value="NZ_BROH01000011.1"/>
</dbReference>
<proteinExistence type="predicted"/>
<evidence type="ECO:0000259" key="6">
    <source>
        <dbReference type="Pfam" id="PF01494"/>
    </source>
</evidence>
<evidence type="ECO:0000256" key="4">
    <source>
        <dbReference type="ARBA" id="ARBA00023002"/>
    </source>
</evidence>
<keyword evidence="5 7" id="KW-0503">Monooxygenase</keyword>
<gene>
    <name evidence="7" type="ORF">STA1M1_32660</name>
</gene>
<keyword evidence="2" id="KW-0285">Flavoprotein</keyword>
<evidence type="ECO:0000256" key="3">
    <source>
        <dbReference type="ARBA" id="ARBA00022827"/>
    </source>
</evidence>
<name>A0ABQ5LWP6_9RHOB</name>
<dbReference type="SUPFAM" id="SSF51905">
    <property type="entry name" value="FAD/NAD(P)-binding domain"/>
    <property type="match status" value="1"/>
</dbReference>
<dbReference type="Pfam" id="PF01494">
    <property type="entry name" value="FAD_binding_3"/>
    <property type="match status" value="1"/>
</dbReference>
<feature type="domain" description="FAD-binding" evidence="6">
    <location>
        <begin position="4"/>
        <end position="350"/>
    </location>
</feature>
<evidence type="ECO:0000313" key="7">
    <source>
        <dbReference type="EMBL" id="GKY89397.1"/>
    </source>
</evidence>
<dbReference type="InterPro" id="IPR036188">
    <property type="entry name" value="FAD/NAD-bd_sf"/>
</dbReference>
<dbReference type="PRINTS" id="PR00420">
    <property type="entry name" value="RNGMNOXGNASE"/>
</dbReference>
<dbReference type="EMBL" id="BROH01000011">
    <property type="protein sequence ID" value="GKY89397.1"/>
    <property type="molecule type" value="Genomic_DNA"/>
</dbReference>
<dbReference type="SUPFAM" id="SSF54373">
    <property type="entry name" value="FAD-linked reductases, C-terminal domain"/>
    <property type="match status" value="1"/>
</dbReference>
<comment type="caution">
    <text evidence="7">The sequence shown here is derived from an EMBL/GenBank/DDBJ whole genome shotgun (WGS) entry which is preliminary data.</text>
</comment>
<dbReference type="PANTHER" id="PTHR13789:SF318">
    <property type="entry name" value="GERANYLGERANYL DIPHOSPHATE REDUCTASE"/>
    <property type="match status" value="1"/>
</dbReference>
<dbReference type="GO" id="GO:0004497">
    <property type="term" value="F:monooxygenase activity"/>
    <property type="evidence" value="ECO:0007669"/>
    <property type="project" value="UniProtKB-KW"/>
</dbReference>
<dbReference type="InterPro" id="IPR002938">
    <property type="entry name" value="FAD-bd"/>
</dbReference>
<comment type="cofactor">
    <cofactor evidence="1">
        <name>FAD</name>
        <dbReference type="ChEBI" id="CHEBI:57692"/>
    </cofactor>
</comment>
<keyword evidence="3" id="KW-0274">FAD</keyword>
<evidence type="ECO:0000256" key="5">
    <source>
        <dbReference type="ARBA" id="ARBA00023033"/>
    </source>
</evidence>
<evidence type="ECO:0000313" key="8">
    <source>
        <dbReference type="Proteomes" id="UP001144205"/>
    </source>
</evidence>